<proteinExistence type="predicted"/>
<organism evidence="2 3">
    <name type="scientific">Planctomyces bekefii</name>
    <dbReference type="NCBI Taxonomy" id="1653850"/>
    <lineage>
        <taxon>Bacteria</taxon>
        <taxon>Pseudomonadati</taxon>
        <taxon>Planctomycetota</taxon>
        <taxon>Planctomycetia</taxon>
        <taxon>Planctomycetales</taxon>
        <taxon>Planctomycetaceae</taxon>
        <taxon>Planctomyces</taxon>
    </lineage>
</organism>
<name>A0A5C6MA21_9PLAN</name>
<reference evidence="2 3" key="1">
    <citation type="submission" date="2019-08" db="EMBL/GenBank/DDBJ databases">
        <title>100 year-old enigma solved: identification of Planctomyces bekefii, the type genus and species of the phylum Planctomycetes.</title>
        <authorList>
            <person name="Svetlana D.N."/>
            <person name="Overmann J."/>
        </authorList>
    </citation>
    <scope>NUCLEOTIDE SEQUENCE [LARGE SCALE GENOMIC DNA]</scope>
    <source>
        <strain evidence="2">Phe10_nw2017</strain>
    </source>
</reference>
<keyword evidence="3" id="KW-1185">Reference proteome</keyword>
<evidence type="ECO:0000259" key="1">
    <source>
        <dbReference type="Pfam" id="PF19051"/>
    </source>
</evidence>
<evidence type="ECO:0000313" key="2">
    <source>
        <dbReference type="EMBL" id="TWW11033.1"/>
    </source>
</evidence>
<feature type="domain" description="Gfo/Idh/MocA-like oxidoreductase bacterial type C-terminal" evidence="1">
    <location>
        <begin position="53"/>
        <end position="300"/>
    </location>
</feature>
<evidence type="ECO:0000313" key="3">
    <source>
        <dbReference type="Proteomes" id="UP000321083"/>
    </source>
</evidence>
<dbReference type="PANTHER" id="PTHR43818">
    <property type="entry name" value="BCDNA.GH03377"/>
    <property type="match status" value="1"/>
</dbReference>
<dbReference type="InterPro" id="IPR043906">
    <property type="entry name" value="Gfo/Idh/MocA_OxRdtase_bact_C"/>
</dbReference>
<dbReference type="InterPro" id="IPR050463">
    <property type="entry name" value="Gfo/Idh/MocA_oxidrdct_glycsds"/>
</dbReference>
<comment type="caution">
    <text evidence="2">The sequence shown here is derived from an EMBL/GenBank/DDBJ whole genome shotgun (WGS) entry which is preliminary data.</text>
</comment>
<dbReference type="PANTHER" id="PTHR43818:SF5">
    <property type="entry name" value="OXIDOREDUCTASE FAMILY PROTEIN"/>
    <property type="match status" value="1"/>
</dbReference>
<dbReference type="SUPFAM" id="SSF55347">
    <property type="entry name" value="Glyceraldehyde-3-phosphate dehydrogenase-like, C-terminal domain"/>
    <property type="match status" value="1"/>
</dbReference>
<sequence>MLEETKRVFQVGTQQRSEMALRFLHAVAMVREGRIGELKTVTCAIGGAPSSGEIPVAEIPKELNWDMWLGQAPLTDFRFKATNGRYGNSRCHYEFRWWYEYSGGKMTDWGAHHVDIAAWAFNLENTGPVKVEPVSAVHPVAFKDGMPTDPSQYNTATQFHVTATFKNGAVLHIHDSANDLGFDNGLLLEGTTGRIFVNRGKLTGDAVDALKTNPLKEETLKTLYKGKTPGNHMQNFFECIGDRTQPISDVHSHHRAMTVCHLANIAIRLDRTIQWDPDTEQIVNDPQAATWQAREQRKGYEIQV</sequence>
<gene>
    <name evidence="2" type="ORF">E3A20_05620</name>
</gene>
<reference evidence="2 3" key="2">
    <citation type="submission" date="2019-08" db="EMBL/GenBank/DDBJ databases">
        <authorList>
            <person name="Henke P."/>
        </authorList>
    </citation>
    <scope>NUCLEOTIDE SEQUENCE [LARGE SCALE GENOMIC DNA]</scope>
    <source>
        <strain evidence="2">Phe10_nw2017</strain>
    </source>
</reference>
<protein>
    <recommendedName>
        <fullName evidence="1">Gfo/Idh/MocA-like oxidoreductase bacterial type C-terminal domain-containing protein</fullName>
    </recommendedName>
</protein>
<dbReference type="Gene3D" id="3.30.360.10">
    <property type="entry name" value="Dihydrodipicolinate Reductase, domain 2"/>
    <property type="match status" value="1"/>
</dbReference>
<dbReference type="EMBL" id="SRHE01000070">
    <property type="protein sequence ID" value="TWW11033.1"/>
    <property type="molecule type" value="Genomic_DNA"/>
</dbReference>
<dbReference type="Pfam" id="PF19051">
    <property type="entry name" value="GFO_IDH_MocA_C2"/>
    <property type="match status" value="1"/>
</dbReference>
<dbReference type="Proteomes" id="UP000321083">
    <property type="component" value="Unassembled WGS sequence"/>
</dbReference>
<dbReference type="AlphaFoldDB" id="A0A5C6MA21"/>
<accession>A0A5C6MA21</accession>